<dbReference type="SUPFAM" id="SSF52794">
    <property type="entry name" value="PTS system IIB component-like"/>
    <property type="match status" value="1"/>
</dbReference>
<evidence type="ECO:0000259" key="8">
    <source>
        <dbReference type="PROSITE" id="PS51100"/>
    </source>
</evidence>
<keyword evidence="1" id="KW-0813">Transport</keyword>
<sequence length="141" mass="16426">MLRMVICCGGGMSSSVISVQIKKAIEDKGWEDEISVAFMPLLFLVKHQEEFDIAMLCPHTMHHAQEMARKNEIQLPMYVIPARLYGSMNLEYLREDAEDILKIYAETKENPLHFPGEKFLEVKRNTSHRRWIKKHPQAVQD</sequence>
<name>A0A099I501_CLOIN</name>
<keyword evidence="6" id="KW-0418">Kinase</keyword>
<dbReference type="InterPro" id="IPR051819">
    <property type="entry name" value="PTS_sugar-specific_EIIB"/>
</dbReference>
<evidence type="ECO:0000313" key="12">
    <source>
        <dbReference type="EMBL" id="QJA02203.1"/>
    </source>
</evidence>
<dbReference type="EMBL" id="JAKTMA010000003">
    <property type="protein sequence ID" value="MCR0231586.1"/>
    <property type="molecule type" value="Genomic_DNA"/>
</dbReference>
<dbReference type="PANTHER" id="PTHR34581:SF2">
    <property type="entry name" value="PTS SYSTEM N,N'-DIACETYLCHITOBIOSE-SPECIFIC EIIB COMPONENT"/>
    <property type="match status" value="1"/>
</dbReference>
<dbReference type="EMBL" id="JQIF01000048">
    <property type="protein sequence ID" value="KGJ53034.1"/>
    <property type="molecule type" value="Genomic_DNA"/>
</dbReference>
<reference evidence="9 13" key="1">
    <citation type="submission" date="2014-08" db="EMBL/GenBank/DDBJ databases">
        <title>Clostridium innocuum, an unnegligible vancomycin-resistant pathogen causing extra-intestinal infections.</title>
        <authorList>
            <person name="Feng Y."/>
            <person name="Chiu C.-H."/>
        </authorList>
    </citation>
    <scope>NUCLEOTIDE SEQUENCE [LARGE SCALE GENOMIC DNA]</scope>
    <source>
        <strain evidence="9 13">AN88</strain>
    </source>
</reference>
<dbReference type="GeneID" id="61925286"/>
<keyword evidence="4" id="KW-0808">Transferase</keyword>
<dbReference type="Proteomes" id="UP000030008">
    <property type="component" value="Unassembled WGS sequence"/>
</dbReference>
<dbReference type="InterPro" id="IPR013012">
    <property type="entry name" value="PTS_EIIB_3"/>
</dbReference>
<dbReference type="GO" id="GO:0016301">
    <property type="term" value="F:kinase activity"/>
    <property type="evidence" value="ECO:0007669"/>
    <property type="project" value="UniProtKB-KW"/>
</dbReference>
<dbReference type="RefSeq" id="WP_002608300.1">
    <property type="nucleotide sequence ID" value="NZ_AP025565.1"/>
</dbReference>
<evidence type="ECO:0000256" key="3">
    <source>
        <dbReference type="ARBA" id="ARBA00022597"/>
    </source>
</evidence>
<reference evidence="10" key="4">
    <citation type="journal article" date="2022" name="Clin. Infect. Dis.">
        <title>Association between Clostridium innocuum and antibiotic-associated diarrhea in adults and children: A cross-sectional study and comparative genomics analysis.</title>
        <authorList>
            <person name="Cherny K.E."/>
            <person name="Muscat E.B."/>
            <person name="Balaji A."/>
            <person name="Mukherjee J."/>
            <person name="Ozer E.A."/>
            <person name="Angarone M.P."/>
            <person name="Hauser A.R."/>
            <person name="Sichel J.S."/>
            <person name="Amponsah E."/>
            <person name="Kociolek L.K."/>
        </authorList>
    </citation>
    <scope>NUCLEOTIDE SEQUENCE</scope>
    <source>
        <strain evidence="10">NU1-AC-029v</strain>
    </source>
</reference>
<dbReference type="EMBL" id="WWTN01000020">
    <property type="protein sequence ID" value="MZH56490.1"/>
    <property type="molecule type" value="Genomic_DNA"/>
</dbReference>
<dbReference type="Proteomes" id="UP001203972">
    <property type="component" value="Unassembled WGS sequence"/>
</dbReference>
<evidence type="ECO:0000256" key="2">
    <source>
        <dbReference type="ARBA" id="ARBA00022553"/>
    </source>
</evidence>
<evidence type="ECO:0000313" key="13">
    <source>
        <dbReference type="Proteomes" id="UP000030008"/>
    </source>
</evidence>
<proteinExistence type="predicted"/>
<evidence type="ECO:0000256" key="4">
    <source>
        <dbReference type="ARBA" id="ARBA00022679"/>
    </source>
</evidence>
<reference evidence="11" key="2">
    <citation type="journal article" date="2019" name="Nat. Med.">
        <title>A library of human gut bacterial isolates paired with longitudinal multiomics data enables mechanistic microbiome research.</title>
        <authorList>
            <person name="Poyet M."/>
            <person name="Groussin M."/>
            <person name="Gibbons S.M."/>
            <person name="Avila-Pacheco J."/>
            <person name="Jiang X."/>
            <person name="Kearney S.M."/>
            <person name="Perrotta A.R."/>
            <person name="Berdy B."/>
            <person name="Zhao S."/>
            <person name="Lieberman T.D."/>
            <person name="Swanson P.K."/>
            <person name="Smith M."/>
            <person name="Roesemann S."/>
            <person name="Alexander J.E."/>
            <person name="Rich S.A."/>
            <person name="Livny J."/>
            <person name="Vlamakis H."/>
            <person name="Clish C."/>
            <person name="Bullock K."/>
            <person name="Deik A."/>
            <person name="Scott J."/>
            <person name="Pierce K.A."/>
            <person name="Xavier R.J."/>
            <person name="Alm E.J."/>
        </authorList>
    </citation>
    <scope>NUCLEOTIDE SEQUENCE</scope>
    <source>
        <strain evidence="11">BIOML-A12</strain>
    </source>
</reference>
<evidence type="ECO:0000313" key="9">
    <source>
        <dbReference type="EMBL" id="KGJ53034.1"/>
    </source>
</evidence>
<evidence type="ECO:0000256" key="6">
    <source>
        <dbReference type="ARBA" id="ARBA00022777"/>
    </source>
</evidence>
<reference evidence="12 14" key="3">
    <citation type="submission" date="2020-02" db="EMBL/GenBank/DDBJ databases">
        <authorList>
            <person name="Kociolek L.K."/>
            <person name="Ozer E.A."/>
        </authorList>
    </citation>
    <scope>NUCLEOTIDE SEQUENCE [LARGE SCALE GENOMIC DNA]</scope>
    <source>
        <strain evidence="12 14">ATCC 14501</strain>
    </source>
</reference>
<dbReference type="Pfam" id="PF02302">
    <property type="entry name" value="PTS_IIB"/>
    <property type="match status" value="1"/>
</dbReference>
<dbReference type="Proteomes" id="UP000604383">
    <property type="component" value="Unassembled WGS sequence"/>
</dbReference>
<dbReference type="GO" id="GO:0008982">
    <property type="term" value="F:protein-N(PI)-phosphohistidine-sugar phosphotransferase activity"/>
    <property type="evidence" value="ECO:0007669"/>
    <property type="project" value="InterPro"/>
</dbReference>
<dbReference type="PROSITE" id="PS51100">
    <property type="entry name" value="PTS_EIIB_TYPE_3"/>
    <property type="match status" value="1"/>
</dbReference>
<keyword evidence="2" id="KW-0597">Phosphoprotein</keyword>
<dbReference type="EMBL" id="CP048838">
    <property type="protein sequence ID" value="QJA02203.1"/>
    <property type="molecule type" value="Genomic_DNA"/>
</dbReference>
<dbReference type="InterPro" id="IPR003501">
    <property type="entry name" value="PTS_EIIB_2/3"/>
</dbReference>
<evidence type="ECO:0000256" key="5">
    <source>
        <dbReference type="ARBA" id="ARBA00022683"/>
    </source>
</evidence>
<feature type="modified residue" description="Phosphocysteine; by EIIA" evidence="7">
    <location>
        <position position="8"/>
    </location>
</feature>
<evidence type="ECO:0000313" key="14">
    <source>
        <dbReference type="Proteomes" id="UP000503330"/>
    </source>
</evidence>
<organism evidence="9 13">
    <name type="scientific">Clostridium innocuum</name>
    <dbReference type="NCBI Taxonomy" id="1522"/>
    <lineage>
        <taxon>Bacteria</taxon>
        <taxon>Bacillati</taxon>
        <taxon>Bacillota</taxon>
        <taxon>Clostridia</taxon>
        <taxon>Eubacteriales</taxon>
        <taxon>Clostridiaceae</taxon>
        <taxon>Clostridium</taxon>
    </lineage>
</organism>
<dbReference type="InterPro" id="IPR036095">
    <property type="entry name" value="PTS_EIIB-like_sf"/>
</dbReference>
<evidence type="ECO:0000313" key="10">
    <source>
        <dbReference type="EMBL" id="MCR0231586.1"/>
    </source>
</evidence>
<evidence type="ECO:0000256" key="7">
    <source>
        <dbReference type="PROSITE-ProRule" id="PRU00423"/>
    </source>
</evidence>
<evidence type="ECO:0000313" key="11">
    <source>
        <dbReference type="EMBL" id="MZH56490.1"/>
    </source>
</evidence>
<keyword evidence="5" id="KW-0598">Phosphotransferase system</keyword>
<dbReference type="Gene3D" id="3.40.50.2300">
    <property type="match status" value="1"/>
</dbReference>
<dbReference type="PANTHER" id="PTHR34581">
    <property type="entry name" value="PTS SYSTEM N,N'-DIACETYLCHITOBIOSE-SPECIFIC EIIB COMPONENT"/>
    <property type="match status" value="1"/>
</dbReference>
<dbReference type="GO" id="GO:0009401">
    <property type="term" value="P:phosphoenolpyruvate-dependent sugar phosphotransferase system"/>
    <property type="evidence" value="ECO:0007669"/>
    <property type="project" value="UniProtKB-KW"/>
</dbReference>
<protein>
    <recommendedName>
        <fullName evidence="8">PTS EIIB type-3 domain-containing protein</fullName>
    </recommendedName>
</protein>
<dbReference type="Proteomes" id="UP000503330">
    <property type="component" value="Chromosome"/>
</dbReference>
<evidence type="ECO:0000256" key="1">
    <source>
        <dbReference type="ARBA" id="ARBA00022448"/>
    </source>
</evidence>
<accession>A0A099I501</accession>
<gene>
    <name evidence="9" type="ORF">CIAN88_11190</name>
    <name evidence="12" type="ORF">G4D54_07075</name>
    <name evidence="11" type="ORF">GT664_12205</name>
    <name evidence="10" type="ORF">MKC95_02240</name>
</gene>
<dbReference type="AlphaFoldDB" id="A0A099I501"/>
<feature type="domain" description="PTS EIIB type-3" evidence="8">
    <location>
        <begin position="1"/>
        <end position="107"/>
    </location>
</feature>
<keyword evidence="3" id="KW-0762">Sugar transport</keyword>